<gene>
    <name evidence="1" type="ORF">EC844_1463</name>
</gene>
<dbReference type="OrthoDB" id="6356376at2"/>
<protein>
    <submittedName>
        <fullName evidence="1">Uncharacterized protein</fullName>
    </submittedName>
</protein>
<organism evidence="1 2">
    <name type="scientific">Acinetobacter calcoaceticus</name>
    <dbReference type="NCBI Taxonomy" id="471"/>
    <lineage>
        <taxon>Bacteria</taxon>
        <taxon>Pseudomonadati</taxon>
        <taxon>Pseudomonadota</taxon>
        <taxon>Gammaproteobacteria</taxon>
        <taxon>Moraxellales</taxon>
        <taxon>Moraxellaceae</taxon>
        <taxon>Acinetobacter</taxon>
        <taxon>Acinetobacter calcoaceticus/baumannii complex</taxon>
    </lineage>
</organism>
<name>A0A4R1X749_ACICA</name>
<sequence>MAKSVDPELYQQFDLEAQPLSNDSITTLESVLSIMQELTGWMVKSGVGYTEFTSALKPLFYNEALKESQRIQQKQTDSSISLLSGLHRRDVSAFRQENNGHHLISNHERQLSLSIPTRVIGLWLKLGLDHRLALTGENSFEDLVKQVSTEKHPHSIFLEMKRLGMVVDENDDVVLQKSCFISRPDLLQSKKLFSANIADHLSSGLHNLTELDDAYLEQAVFAEALSQKSVDKLKVLSSDLWNEMAQKILNTAVECSQKDFGNQNATQRFRVGIYSYDEVNSKKM</sequence>
<dbReference type="EMBL" id="SLVJ01000046">
    <property type="protein sequence ID" value="TCM59274.1"/>
    <property type="molecule type" value="Genomic_DNA"/>
</dbReference>
<keyword evidence="2" id="KW-1185">Reference proteome</keyword>
<comment type="caution">
    <text evidence="1">The sequence shown here is derived from an EMBL/GenBank/DDBJ whole genome shotgun (WGS) entry which is preliminary data.</text>
</comment>
<evidence type="ECO:0000313" key="2">
    <source>
        <dbReference type="Proteomes" id="UP000294963"/>
    </source>
</evidence>
<dbReference type="Pfam" id="PF20112">
    <property type="entry name" value="DUF6502"/>
    <property type="match status" value="1"/>
</dbReference>
<proteinExistence type="predicted"/>
<dbReference type="AlphaFoldDB" id="A0A4R1X749"/>
<dbReference type="InterPro" id="IPR045445">
    <property type="entry name" value="DUF6502"/>
</dbReference>
<accession>A0A4R1X749</accession>
<dbReference type="Proteomes" id="UP000294963">
    <property type="component" value="Unassembled WGS sequence"/>
</dbReference>
<reference evidence="1 2" key="1">
    <citation type="submission" date="2019-03" db="EMBL/GenBank/DDBJ databases">
        <title>Genomic analyses of the natural microbiome of Caenorhabditis elegans.</title>
        <authorList>
            <person name="Samuel B."/>
        </authorList>
    </citation>
    <scope>NUCLEOTIDE SEQUENCE [LARGE SCALE GENOMIC DNA]</scope>
    <source>
        <strain evidence="1 2">JUb89</strain>
    </source>
</reference>
<evidence type="ECO:0000313" key="1">
    <source>
        <dbReference type="EMBL" id="TCM59274.1"/>
    </source>
</evidence>